<dbReference type="Pfam" id="PF06441">
    <property type="entry name" value="EHN"/>
    <property type="match status" value="1"/>
</dbReference>
<dbReference type="PANTHER" id="PTHR21661">
    <property type="entry name" value="EPOXIDE HYDROLASE 1-RELATED"/>
    <property type="match status" value="1"/>
</dbReference>
<dbReference type="InterPro" id="IPR010497">
    <property type="entry name" value="Epoxide_hydro_N"/>
</dbReference>
<comment type="similarity">
    <text evidence="1">Belongs to the peptidase S33 family.</text>
</comment>
<evidence type="ECO:0000313" key="7">
    <source>
        <dbReference type="Proteomes" id="UP000307380"/>
    </source>
</evidence>
<dbReference type="RefSeq" id="WP_136424524.1">
    <property type="nucleotide sequence ID" value="NZ_SSSN01000007.1"/>
</dbReference>
<dbReference type="PANTHER" id="PTHR21661:SF35">
    <property type="entry name" value="EPOXIDE HYDROLASE"/>
    <property type="match status" value="1"/>
</dbReference>
<keyword evidence="3 6" id="KW-0378">Hydrolase</keyword>
<sequence>MDAQSFRIEVSDEVLTDLIARLRRTRYSRPEGDGQWVGGVGAPLLRRWVERWANEFDWRQRERALNEVEQYSVDVGGRRLHLARIRPADAERPATPLLLLHGWPSAFAEYIPLGRLLATGVDGGPQFDVIIPSLPGFVFSELPEPPVTRRAMAADIHRAVTEGLGVGRYGAYGGDIGGGVAVWLAHDHPEAVIGLQMFHPPFPADLADLSAEEQAFVEGEDAYDETDGGYSAIMSTRPDTIAAALADSPAGLLAWIIDKWHDWVDGDLEQLIDPDDLLTIATLYWVTGTIGSSFRQYYDWSASPPRPRVPVPLSVRLSNEPGLRGFPQSLTERTVDDLREFIRVPVGGHFPGLEQLDATAAGIRAFFGGLE</sequence>
<name>A0A4S4FVJ3_9MICO</name>
<dbReference type="Gene3D" id="3.40.50.1820">
    <property type="entry name" value="alpha/beta hydrolase"/>
    <property type="match status" value="1"/>
</dbReference>
<dbReference type="GO" id="GO:0097176">
    <property type="term" value="P:epoxide metabolic process"/>
    <property type="evidence" value="ECO:0007669"/>
    <property type="project" value="TreeGrafter"/>
</dbReference>
<dbReference type="OrthoDB" id="27092at2"/>
<evidence type="ECO:0000313" key="6">
    <source>
        <dbReference type="EMBL" id="THG33885.1"/>
    </source>
</evidence>
<evidence type="ECO:0000256" key="2">
    <source>
        <dbReference type="ARBA" id="ARBA00022797"/>
    </source>
</evidence>
<keyword evidence="2" id="KW-0058">Aromatic hydrocarbons catabolism</keyword>
<evidence type="ECO:0000256" key="4">
    <source>
        <dbReference type="PIRSR" id="PIRSR001112-1"/>
    </source>
</evidence>
<accession>A0A4S4FVJ3</accession>
<dbReference type="AlphaFoldDB" id="A0A4S4FVJ3"/>
<protein>
    <submittedName>
        <fullName evidence="6">Epoxide hydrolase</fullName>
    </submittedName>
</protein>
<evidence type="ECO:0000259" key="5">
    <source>
        <dbReference type="Pfam" id="PF06441"/>
    </source>
</evidence>
<reference evidence="6 7" key="1">
    <citation type="submission" date="2019-04" db="EMBL/GenBank/DDBJ databases">
        <authorList>
            <person name="Jiang L."/>
        </authorList>
    </citation>
    <scope>NUCLEOTIDE SEQUENCE [LARGE SCALE GENOMIC DNA]</scope>
    <source>
        <strain evidence="6 7">YIM 131861</strain>
    </source>
</reference>
<feature type="domain" description="Epoxide hydrolase N-terminal" evidence="5">
    <location>
        <begin position="4"/>
        <end position="110"/>
    </location>
</feature>
<dbReference type="PIRSF" id="PIRSF001112">
    <property type="entry name" value="Epoxide_hydrolase"/>
    <property type="match status" value="1"/>
</dbReference>
<dbReference type="InterPro" id="IPR016292">
    <property type="entry name" value="Epoxide_hydrolase"/>
</dbReference>
<proteinExistence type="inferred from homology"/>
<evidence type="ECO:0000256" key="1">
    <source>
        <dbReference type="ARBA" id="ARBA00010088"/>
    </source>
</evidence>
<gene>
    <name evidence="6" type="ORF">E6C70_10605</name>
</gene>
<feature type="active site" description="Proton donor" evidence="4">
    <location>
        <position position="297"/>
    </location>
</feature>
<dbReference type="Proteomes" id="UP000307380">
    <property type="component" value="Unassembled WGS sequence"/>
</dbReference>
<organism evidence="6 7">
    <name type="scientific">Orlajensenia flava</name>
    <dbReference type="NCBI Taxonomy" id="2565934"/>
    <lineage>
        <taxon>Bacteria</taxon>
        <taxon>Bacillati</taxon>
        <taxon>Actinomycetota</taxon>
        <taxon>Actinomycetes</taxon>
        <taxon>Micrococcales</taxon>
        <taxon>Microbacteriaceae</taxon>
        <taxon>Orlajensenia</taxon>
    </lineage>
</organism>
<feature type="active site" description="Proton acceptor" evidence="4">
    <location>
        <position position="349"/>
    </location>
</feature>
<comment type="caution">
    <text evidence="6">The sequence shown here is derived from an EMBL/GenBank/DDBJ whole genome shotgun (WGS) entry which is preliminary data.</text>
</comment>
<dbReference type="SUPFAM" id="SSF53474">
    <property type="entry name" value="alpha/beta-Hydrolases"/>
    <property type="match status" value="1"/>
</dbReference>
<dbReference type="GO" id="GO:0004301">
    <property type="term" value="F:epoxide hydrolase activity"/>
    <property type="evidence" value="ECO:0007669"/>
    <property type="project" value="TreeGrafter"/>
</dbReference>
<dbReference type="InterPro" id="IPR029058">
    <property type="entry name" value="AB_hydrolase_fold"/>
</dbReference>
<feature type="active site" description="Nucleophile" evidence="4">
    <location>
        <position position="175"/>
    </location>
</feature>
<dbReference type="EMBL" id="SSSN01000007">
    <property type="protein sequence ID" value="THG33885.1"/>
    <property type="molecule type" value="Genomic_DNA"/>
</dbReference>
<evidence type="ECO:0000256" key="3">
    <source>
        <dbReference type="ARBA" id="ARBA00022801"/>
    </source>
</evidence>
<keyword evidence="7" id="KW-1185">Reference proteome</keyword>